<protein>
    <submittedName>
        <fullName evidence="2">Uncharacterized protein</fullName>
    </submittedName>
</protein>
<evidence type="ECO:0000313" key="3">
    <source>
        <dbReference type="Proteomes" id="UP000466445"/>
    </source>
</evidence>
<sequence length="73" mass="8264">MTLGRAQPHDRGPRDVQACQDETQNDTPFPRVRYGQVWRHHADMYPSLNINVCAMDSVQSVVIEVFPADLPDA</sequence>
<dbReference type="AlphaFoldDB" id="A0A7I7SVS3"/>
<gene>
    <name evidence="2" type="ORF">MSAR_42430</name>
</gene>
<accession>A0A7I7SVS3</accession>
<dbReference type="EMBL" id="AP022595">
    <property type="protein sequence ID" value="BBY61107.1"/>
    <property type="molecule type" value="Genomic_DNA"/>
</dbReference>
<dbReference type="KEGG" id="msar:MSAR_42430"/>
<keyword evidence="3" id="KW-1185">Reference proteome</keyword>
<dbReference type="Proteomes" id="UP000466445">
    <property type="component" value="Chromosome"/>
</dbReference>
<organism evidence="2 3">
    <name type="scientific">Mycolicibacterium sarraceniae</name>
    <dbReference type="NCBI Taxonomy" id="1534348"/>
    <lineage>
        <taxon>Bacteria</taxon>
        <taxon>Bacillati</taxon>
        <taxon>Actinomycetota</taxon>
        <taxon>Actinomycetes</taxon>
        <taxon>Mycobacteriales</taxon>
        <taxon>Mycobacteriaceae</taxon>
        <taxon>Mycolicibacterium</taxon>
    </lineage>
</organism>
<feature type="region of interest" description="Disordered" evidence="1">
    <location>
        <begin position="1"/>
        <end position="30"/>
    </location>
</feature>
<evidence type="ECO:0000313" key="2">
    <source>
        <dbReference type="EMBL" id="BBY61107.1"/>
    </source>
</evidence>
<reference evidence="2 3" key="1">
    <citation type="journal article" date="2019" name="Emerg. Microbes Infect.">
        <title>Comprehensive subspecies identification of 175 nontuberculous mycobacteria species based on 7547 genomic profiles.</title>
        <authorList>
            <person name="Matsumoto Y."/>
            <person name="Kinjo T."/>
            <person name="Motooka D."/>
            <person name="Nabeya D."/>
            <person name="Jung N."/>
            <person name="Uechi K."/>
            <person name="Horii T."/>
            <person name="Iida T."/>
            <person name="Fujita J."/>
            <person name="Nakamura S."/>
        </authorList>
    </citation>
    <scope>NUCLEOTIDE SEQUENCE [LARGE SCALE GENOMIC DNA]</scope>
    <source>
        <strain evidence="2 3">JCM 30395</strain>
    </source>
</reference>
<evidence type="ECO:0000256" key="1">
    <source>
        <dbReference type="SAM" id="MobiDB-lite"/>
    </source>
</evidence>
<name>A0A7I7SVS3_9MYCO</name>
<proteinExistence type="predicted"/>